<gene>
    <name evidence="1" type="primary">Bm1226</name>
    <name evidence="1" type="ORF">BM_Bm1226</name>
</gene>
<accession>A0A1I9G0Y0</accession>
<sequence>MSNKNFQLLIKNGFHILQNALYYDRISKPKNEIDERQTQTLRQVDTKPE</sequence>
<organism evidence="1">
    <name type="scientific">Brugia malayi</name>
    <name type="common">Filarial nematode worm</name>
    <dbReference type="NCBI Taxonomy" id="6279"/>
    <lineage>
        <taxon>Eukaryota</taxon>
        <taxon>Metazoa</taxon>
        <taxon>Ecdysozoa</taxon>
        <taxon>Nematoda</taxon>
        <taxon>Chromadorea</taxon>
        <taxon>Rhabditida</taxon>
        <taxon>Spirurina</taxon>
        <taxon>Spiruromorpha</taxon>
        <taxon>Filarioidea</taxon>
        <taxon>Onchocercidae</taxon>
        <taxon>Brugia</taxon>
    </lineage>
</organism>
<protein>
    <submittedName>
        <fullName evidence="1">Bm1226</fullName>
    </submittedName>
</protein>
<name>A0A1I9G0Y0_BRUMA</name>
<dbReference type="EMBL" id="LN856869">
    <property type="protein sequence ID" value="CDP93434.1"/>
    <property type="molecule type" value="Genomic_DNA"/>
</dbReference>
<dbReference type="AlphaFoldDB" id="A0A1I9G0Y0"/>
<reference evidence="1" key="1">
    <citation type="journal article" date="2007" name="Science">
        <title>Draft genome of the filarial nematode parasite Brugia malayi.</title>
        <authorList>
            <person name="Ghedin E."/>
            <person name="Wang S."/>
            <person name="Spiro D."/>
            <person name="Caler E."/>
            <person name="Zhao Q."/>
            <person name="Crabtree J."/>
            <person name="Allen J.E."/>
            <person name="Delcher A.L."/>
            <person name="Guiliano D.B."/>
            <person name="Miranda-Saavedra D."/>
            <person name="Angiuoli S.V."/>
            <person name="Creasy T."/>
            <person name="Amedeo P."/>
            <person name="Haas B."/>
            <person name="El-Sayed N.M."/>
            <person name="Wortman J.R."/>
            <person name="Feldblyum T."/>
            <person name="Tallon L."/>
            <person name="Schatz M."/>
            <person name="Shumway M."/>
            <person name="Koo H."/>
            <person name="Salzberg S.L."/>
            <person name="Schobel S."/>
            <person name="Pertea M."/>
            <person name="Pop M."/>
            <person name="White O."/>
            <person name="Barton G.J."/>
            <person name="Carlow C.K."/>
            <person name="Crawford M.J."/>
            <person name="Daub J."/>
            <person name="Dimmic M.W."/>
            <person name="Estes C.F."/>
            <person name="Foster J.M."/>
            <person name="Ganatra M."/>
            <person name="Gregory W.F."/>
            <person name="Johnson N.M."/>
            <person name="Jin J."/>
            <person name="Komuniecki R."/>
            <person name="Korf I."/>
            <person name="Kumar S."/>
            <person name="Laney S."/>
            <person name="Li B.W."/>
            <person name="Li W."/>
            <person name="Lindblom T.H."/>
            <person name="Lustigman S."/>
            <person name="Ma D."/>
            <person name="Maina C.V."/>
            <person name="Martin D.M."/>
            <person name="McCarter J.P."/>
            <person name="McReynolds L."/>
            <person name="Mitreva M."/>
            <person name="Nutman T.B."/>
            <person name="Parkinson J."/>
            <person name="Peregrin-Alvarez J.M."/>
            <person name="Poole C."/>
            <person name="Ren Q."/>
            <person name="Saunders L."/>
            <person name="Sluder A.E."/>
            <person name="Smith K."/>
            <person name="Stanke M."/>
            <person name="Unnasch T.R."/>
            <person name="Ware J."/>
            <person name="Wei A.D."/>
            <person name="Weil G."/>
            <person name="Williams D.J."/>
            <person name="Zhang Y."/>
            <person name="Williams S.A."/>
            <person name="Fraser-Liggett C."/>
            <person name="Slatko B."/>
            <person name="Blaxter M.L."/>
            <person name="Scott A.L."/>
        </authorList>
    </citation>
    <scope>NUCLEOTIDE SEQUENCE</scope>
    <source>
        <strain evidence="1">FR3</strain>
    </source>
</reference>
<proteinExistence type="predicted"/>
<evidence type="ECO:0000313" key="1">
    <source>
        <dbReference type="EMBL" id="CDP93434.1"/>
    </source>
</evidence>
<reference evidence="1" key="2">
    <citation type="submission" date="2012-12" db="EMBL/GenBank/DDBJ databases">
        <authorList>
            <consortium name="WormBase Consortium"/>
            <person name="Ghedin E."/>
            <person name="Paulini M."/>
        </authorList>
    </citation>
    <scope>NUCLEOTIDE SEQUENCE</scope>
    <source>
        <strain evidence="1">FR3</strain>
    </source>
</reference>